<dbReference type="PANTHER" id="PTHR36435:SF1">
    <property type="entry name" value="CAAX AMINO TERMINAL PROTEASE FAMILY PROTEIN"/>
    <property type="match status" value="1"/>
</dbReference>
<evidence type="ECO:0000313" key="4">
    <source>
        <dbReference type="Proteomes" id="UP000615760"/>
    </source>
</evidence>
<protein>
    <recommendedName>
        <fullName evidence="2">CAAX prenyl protease 2/Lysostaphin resistance protein A-like domain-containing protein</fullName>
    </recommendedName>
</protein>
<feature type="transmembrane region" description="Helical" evidence="1">
    <location>
        <begin position="165"/>
        <end position="182"/>
    </location>
</feature>
<keyword evidence="1" id="KW-1133">Transmembrane helix</keyword>
<evidence type="ECO:0000256" key="1">
    <source>
        <dbReference type="SAM" id="Phobius"/>
    </source>
</evidence>
<sequence>MTNTVSRRKTLIVFILTIIAGYILFILPDVFFGVTKINGGKQGINLMYIAIFQFVTVTSLLWLSLKKLKRNFKYIGLKFKKVPGDLTIGLLAGLTWTAVQFIFLIPNTGGAAREDISGMLDMMGDNLTGMLFYIVLGVLGGGVTEELFNRGYFIIILRDVFKNEKTGTFVAAFLSILLFALGHLPTNIISWVDILVPTLIYTSLFLYTKRLIAPIAAHAVYNLLAIILVYFMYGQ</sequence>
<evidence type="ECO:0000313" key="3">
    <source>
        <dbReference type="EMBL" id="GGB81534.1"/>
    </source>
</evidence>
<comment type="caution">
    <text evidence="3">The sequence shown here is derived from an EMBL/GenBank/DDBJ whole genome shotgun (WGS) entry which is preliminary data.</text>
</comment>
<name>A0ABQ1JXV7_9FLAO</name>
<feature type="transmembrane region" description="Helical" evidence="1">
    <location>
        <begin position="86"/>
        <end position="106"/>
    </location>
</feature>
<accession>A0ABQ1JXV7</accession>
<dbReference type="InterPro" id="IPR052710">
    <property type="entry name" value="CAAX_protease"/>
</dbReference>
<reference evidence="4" key="1">
    <citation type="journal article" date="2019" name="Int. J. Syst. Evol. Microbiol.">
        <title>The Global Catalogue of Microorganisms (GCM) 10K type strain sequencing project: providing services to taxonomists for standard genome sequencing and annotation.</title>
        <authorList>
            <consortium name="The Broad Institute Genomics Platform"/>
            <consortium name="The Broad Institute Genome Sequencing Center for Infectious Disease"/>
            <person name="Wu L."/>
            <person name="Ma J."/>
        </authorList>
    </citation>
    <scope>NUCLEOTIDE SEQUENCE [LARGE SCALE GENOMIC DNA]</scope>
    <source>
        <strain evidence="4">CGMCC 1.15461</strain>
    </source>
</reference>
<keyword evidence="1" id="KW-0472">Membrane</keyword>
<dbReference type="InterPro" id="IPR003675">
    <property type="entry name" value="Rce1/LyrA-like_dom"/>
</dbReference>
<evidence type="ECO:0000259" key="2">
    <source>
        <dbReference type="Pfam" id="PF02517"/>
    </source>
</evidence>
<keyword evidence="1" id="KW-0812">Transmembrane</keyword>
<gene>
    <name evidence="3" type="ORF">GCM10007424_22050</name>
</gene>
<organism evidence="3 4">
    <name type="scientific">Flavobacterium suaedae</name>
    <dbReference type="NCBI Taxonomy" id="1767027"/>
    <lineage>
        <taxon>Bacteria</taxon>
        <taxon>Pseudomonadati</taxon>
        <taxon>Bacteroidota</taxon>
        <taxon>Flavobacteriia</taxon>
        <taxon>Flavobacteriales</taxon>
        <taxon>Flavobacteriaceae</taxon>
        <taxon>Flavobacterium</taxon>
    </lineage>
</organism>
<feature type="domain" description="CAAX prenyl protease 2/Lysostaphin resistance protein A-like" evidence="2">
    <location>
        <begin position="130"/>
        <end position="224"/>
    </location>
</feature>
<dbReference type="Pfam" id="PF02517">
    <property type="entry name" value="Rce1-like"/>
    <property type="match status" value="1"/>
</dbReference>
<proteinExistence type="predicted"/>
<dbReference type="RefSeq" id="WP_188621348.1">
    <property type="nucleotide sequence ID" value="NZ_BMJE01000005.1"/>
</dbReference>
<feature type="transmembrane region" description="Helical" evidence="1">
    <location>
        <begin position="215"/>
        <end position="233"/>
    </location>
</feature>
<feature type="transmembrane region" description="Helical" evidence="1">
    <location>
        <begin position="12"/>
        <end position="34"/>
    </location>
</feature>
<feature type="transmembrane region" description="Helical" evidence="1">
    <location>
        <begin position="46"/>
        <end position="65"/>
    </location>
</feature>
<dbReference type="Proteomes" id="UP000615760">
    <property type="component" value="Unassembled WGS sequence"/>
</dbReference>
<dbReference type="PANTHER" id="PTHR36435">
    <property type="entry name" value="SLR1288 PROTEIN"/>
    <property type="match status" value="1"/>
</dbReference>
<feature type="transmembrane region" description="Helical" evidence="1">
    <location>
        <begin position="126"/>
        <end position="144"/>
    </location>
</feature>
<dbReference type="EMBL" id="BMJE01000005">
    <property type="protein sequence ID" value="GGB81534.1"/>
    <property type="molecule type" value="Genomic_DNA"/>
</dbReference>
<keyword evidence="4" id="KW-1185">Reference proteome</keyword>